<feature type="transmembrane region" description="Helical" evidence="1">
    <location>
        <begin position="108"/>
        <end position="136"/>
    </location>
</feature>
<feature type="transmembrane region" description="Helical" evidence="1">
    <location>
        <begin position="68"/>
        <end position="87"/>
    </location>
</feature>
<organism evidence="2 3">
    <name type="scientific">Clostridium autoethanogenum</name>
    <dbReference type="NCBI Taxonomy" id="84023"/>
    <lineage>
        <taxon>Bacteria</taxon>
        <taxon>Bacillati</taxon>
        <taxon>Bacillota</taxon>
        <taxon>Clostridia</taxon>
        <taxon>Eubacteriales</taxon>
        <taxon>Clostridiaceae</taxon>
        <taxon>Clostridium</taxon>
    </lineage>
</organism>
<feature type="transmembrane region" description="Helical" evidence="1">
    <location>
        <begin position="21"/>
        <end position="39"/>
    </location>
</feature>
<evidence type="ECO:0000256" key="1">
    <source>
        <dbReference type="SAM" id="Phobius"/>
    </source>
</evidence>
<feature type="transmembrane region" description="Helical" evidence="1">
    <location>
        <begin position="218"/>
        <end position="239"/>
    </location>
</feature>
<dbReference type="Proteomes" id="UP000277999">
    <property type="component" value="Unassembled WGS sequence"/>
</dbReference>
<reference evidence="2 3" key="1">
    <citation type="submission" date="2018-10" db="EMBL/GenBank/DDBJ databases">
        <title>Genome-centric metagenomics revealed C2 chemical producing, CO utilizing Clostridium with novel acetogenic gene cluster.</title>
        <authorList>
            <person name="Kang H."/>
            <person name="Park B."/>
            <person name="Choi I.G."/>
            <person name="Chang I.S."/>
        </authorList>
    </citation>
    <scope>NUCLEOTIDE SEQUENCE [LARGE SCALE GENOMIC DNA]</scope>
    <source>
        <strain evidence="2 3">H21-9</strain>
    </source>
</reference>
<accession>A0A3M0SYZ9</accession>
<sequence length="275" mass="31871">MIMKQLFISEWQRLWNRKSTWISFMLIPLVIIAAIKHYIKIDALITLNSPKYVSCLNFPSVILRNESILFFDVIVILLIIMAVTSEYREGQMRMVMLRSFSFSEIFKVKYLITLSTVFLLLITNFILSSFLGYLALPKQEVKFPYYSNKFTINESMIYNIKYYVISFLVLAAVISVIMCISMMCKTTIGALSASLAFILVSIILPEIFSFLMDNTSQIYNILYFSFITRIQYIGIETLLAQTPQQVGIIFTSIAFHIIVFYLIVHSLFSDQDCYC</sequence>
<feature type="transmembrane region" description="Helical" evidence="1">
    <location>
        <begin position="156"/>
        <end position="181"/>
    </location>
</feature>
<evidence type="ECO:0000313" key="3">
    <source>
        <dbReference type="Proteomes" id="UP000277999"/>
    </source>
</evidence>
<keyword evidence="1" id="KW-1133">Transmembrane helix</keyword>
<evidence type="ECO:0000313" key="2">
    <source>
        <dbReference type="EMBL" id="RMD03135.1"/>
    </source>
</evidence>
<proteinExistence type="predicted"/>
<name>A0A3M0SYZ9_9CLOT</name>
<gene>
    <name evidence="2" type="ORF">D9O40_03940</name>
</gene>
<comment type="caution">
    <text evidence="2">The sequence shown here is derived from an EMBL/GenBank/DDBJ whole genome shotgun (WGS) entry which is preliminary data.</text>
</comment>
<dbReference type="PANTHER" id="PTHR37305">
    <property type="entry name" value="INTEGRAL MEMBRANE PROTEIN-RELATED"/>
    <property type="match status" value="1"/>
</dbReference>
<feature type="transmembrane region" description="Helical" evidence="1">
    <location>
        <begin position="188"/>
        <end position="212"/>
    </location>
</feature>
<dbReference type="PANTHER" id="PTHR37305:SF1">
    <property type="entry name" value="MEMBRANE PROTEIN"/>
    <property type="match status" value="1"/>
</dbReference>
<keyword evidence="1" id="KW-0472">Membrane</keyword>
<keyword evidence="1" id="KW-0812">Transmembrane</keyword>
<protein>
    <submittedName>
        <fullName evidence="2">ABC transporter permease</fullName>
    </submittedName>
</protein>
<dbReference type="EMBL" id="RFAQ01000007">
    <property type="protein sequence ID" value="RMD03135.1"/>
    <property type="molecule type" value="Genomic_DNA"/>
</dbReference>
<dbReference type="AlphaFoldDB" id="A0A3M0SYZ9"/>
<feature type="transmembrane region" description="Helical" evidence="1">
    <location>
        <begin position="246"/>
        <end position="268"/>
    </location>
</feature>